<feature type="transmembrane region" description="Helical" evidence="1">
    <location>
        <begin position="157"/>
        <end position="179"/>
    </location>
</feature>
<dbReference type="EMBL" id="MDAL01000026">
    <property type="protein sequence ID" value="PMN90766.1"/>
    <property type="molecule type" value="Genomic_DNA"/>
</dbReference>
<evidence type="ECO:0000313" key="3">
    <source>
        <dbReference type="Proteomes" id="UP000235387"/>
    </source>
</evidence>
<feature type="transmembrane region" description="Helical" evidence="1">
    <location>
        <begin position="20"/>
        <end position="39"/>
    </location>
</feature>
<evidence type="ECO:0008006" key="4">
    <source>
        <dbReference type="Google" id="ProtNLM"/>
    </source>
</evidence>
<feature type="transmembrane region" description="Helical" evidence="1">
    <location>
        <begin position="45"/>
        <end position="69"/>
    </location>
</feature>
<feature type="transmembrane region" description="Helical" evidence="1">
    <location>
        <begin position="115"/>
        <end position="137"/>
    </location>
</feature>
<protein>
    <recommendedName>
        <fullName evidence="4">DUF624 domain-containing protein</fullName>
    </recommendedName>
</protein>
<dbReference type="RefSeq" id="WP_102391187.1">
    <property type="nucleotide sequence ID" value="NZ_MDAL01000026.1"/>
</dbReference>
<keyword evidence="1" id="KW-0472">Membrane</keyword>
<keyword evidence="1" id="KW-0812">Transmembrane</keyword>
<organism evidence="2 3">
    <name type="scientific">Enterovibrio norvegicus</name>
    <dbReference type="NCBI Taxonomy" id="188144"/>
    <lineage>
        <taxon>Bacteria</taxon>
        <taxon>Pseudomonadati</taxon>
        <taxon>Pseudomonadota</taxon>
        <taxon>Gammaproteobacteria</taxon>
        <taxon>Vibrionales</taxon>
        <taxon>Vibrionaceae</taxon>
        <taxon>Enterovibrio</taxon>
    </lineage>
</organism>
<evidence type="ECO:0000256" key="1">
    <source>
        <dbReference type="SAM" id="Phobius"/>
    </source>
</evidence>
<proteinExistence type="predicted"/>
<evidence type="ECO:0000313" key="2">
    <source>
        <dbReference type="EMBL" id="PMN90766.1"/>
    </source>
</evidence>
<feature type="transmembrane region" description="Helical" evidence="1">
    <location>
        <begin position="185"/>
        <end position="206"/>
    </location>
</feature>
<accession>A0A2N7L8U3</accession>
<feature type="transmembrane region" description="Helical" evidence="1">
    <location>
        <begin position="89"/>
        <end position="109"/>
    </location>
</feature>
<dbReference type="AlphaFoldDB" id="A0A2N7L8U3"/>
<comment type="caution">
    <text evidence="2">The sequence shown here is derived from an EMBL/GenBank/DDBJ whole genome shotgun (WGS) entry which is preliminary data.</text>
</comment>
<dbReference type="Proteomes" id="UP000235387">
    <property type="component" value="Unassembled WGS sequence"/>
</dbReference>
<reference evidence="3" key="1">
    <citation type="submission" date="2016-07" db="EMBL/GenBank/DDBJ databases">
        <title>Nontailed viruses are major unrecognized killers of bacteria in the ocean.</title>
        <authorList>
            <person name="Kauffman K."/>
            <person name="Hussain F."/>
            <person name="Yang J."/>
            <person name="Arevalo P."/>
            <person name="Brown J."/>
            <person name="Cutler M."/>
            <person name="Kelly L."/>
            <person name="Polz M.F."/>
        </authorList>
    </citation>
    <scope>NUCLEOTIDE SEQUENCE [LARGE SCALE GENOMIC DNA]</scope>
    <source>
        <strain evidence="3">10N.261.45.A10</strain>
    </source>
</reference>
<keyword evidence="1" id="KW-1133">Transmembrane helix</keyword>
<sequence length="227" mass="25571">MFGDTLSAAFFFTFRHKMVLFRATIVPISIAVFLELTSVELQNEIFDWVAVFINTLLSAIIAINVHRIVLHGEHSVPKWGRFTIGRIEIWFFVHYLSLWMGFYVVFLLFPLLGAAALILGIVMAVIACRLCILFPAISLGKGVSFPYAWKLTKKNTLYMLCVVAITPIVFGLMFIPLALLALPAVIFSFVNYIVMVLAVIALSFAYQKLTEEPEPFDKAPLDKEAEE</sequence>
<name>A0A2N7L8U3_9GAMM</name>
<gene>
    <name evidence="2" type="ORF">BCT23_18785</name>
</gene>